<geneLocation type="plasmid" evidence="2 3">
    <name>unnamed2</name>
</geneLocation>
<dbReference type="AlphaFoldDB" id="A0A7H1BL90"/>
<dbReference type="KEGG" id="sxn:IAG42_37740"/>
<dbReference type="Proteomes" id="UP000516428">
    <property type="component" value="Plasmid unnamed2"/>
</dbReference>
<reference evidence="2 3" key="1">
    <citation type="submission" date="2020-09" db="EMBL/GenBank/DDBJ databases">
        <title>A novel species.</title>
        <authorList>
            <person name="Gao J."/>
        </authorList>
    </citation>
    <scope>NUCLEOTIDE SEQUENCE [LARGE SCALE GENOMIC DNA]</scope>
    <source>
        <strain evidence="2 3">CRXT-Y-14</strain>
        <plasmid evidence="2 3">unnamed2</plasmid>
    </source>
</reference>
<organism evidence="2 3">
    <name type="scientific">Streptomyces xanthii</name>
    <dbReference type="NCBI Taxonomy" id="2768069"/>
    <lineage>
        <taxon>Bacteria</taxon>
        <taxon>Bacillati</taxon>
        <taxon>Actinomycetota</taxon>
        <taxon>Actinomycetes</taxon>
        <taxon>Kitasatosporales</taxon>
        <taxon>Streptomycetaceae</taxon>
        <taxon>Streptomyces</taxon>
    </lineage>
</organism>
<protein>
    <submittedName>
        <fullName evidence="2">Uncharacterized protein</fullName>
    </submittedName>
</protein>
<proteinExistence type="predicted"/>
<evidence type="ECO:0000313" key="2">
    <source>
        <dbReference type="EMBL" id="QNS09495.1"/>
    </source>
</evidence>
<sequence>MTTPYTVNDAKLNDALDDAHERIQRAEDRLARVACAHVAAAVRDVLTDHEPTAPFDATHLRLTGRLGTDVLSTDGTYWTATGEERRIPAGELFDGLLGWVNQLNYGNRHIWRSLCETEGTAVGAIGAPVGYRLDLAQAAQLPDEVHTSARVREIRDRLAAATYRPWSVEEFTWNRNGATVDKDAPDAVHTDFVVSDSSGAKVAEVSVSYDGPEDTDTPAEDIAETRANAELITWAPEDLLYLLAYLDHLAGVADAEELHLRGYCGHCGTALYTSTAVETPTALDGSTQCKNSRLPTGRTLAIQHVLRT</sequence>
<dbReference type="EMBL" id="CP061283">
    <property type="protein sequence ID" value="QNS09495.1"/>
    <property type="molecule type" value="Genomic_DNA"/>
</dbReference>
<keyword evidence="3" id="KW-1185">Reference proteome</keyword>
<evidence type="ECO:0000313" key="3">
    <source>
        <dbReference type="Proteomes" id="UP000516428"/>
    </source>
</evidence>
<keyword evidence="2" id="KW-0614">Plasmid</keyword>
<name>A0A7H1BL90_9ACTN</name>
<evidence type="ECO:0000256" key="1">
    <source>
        <dbReference type="SAM" id="Coils"/>
    </source>
</evidence>
<keyword evidence="1" id="KW-0175">Coiled coil</keyword>
<accession>A0A7H1BL90</accession>
<dbReference type="RefSeq" id="WP_188342150.1">
    <property type="nucleotide sequence ID" value="NZ_CP061283.1"/>
</dbReference>
<feature type="coiled-coil region" evidence="1">
    <location>
        <begin position="9"/>
        <end position="36"/>
    </location>
</feature>
<gene>
    <name evidence="2" type="ORF">IAG42_37740</name>
</gene>